<keyword evidence="1" id="KW-1133">Transmembrane helix</keyword>
<keyword evidence="1" id="KW-0812">Transmembrane</keyword>
<proteinExistence type="predicted"/>
<evidence type="ECO:0000313" key="3">
    <source>
        <dbReference type="Proteomes" id="UP001055153"/>
    </source>
</evidence>
<dbReference type="EMBL" id="BPQQ01000126">
    <property type="protein sequence ID" value="GJE04500.1"/>
    <property type="molecule type" value="Genomic_DNA"/>
</dbReference>
<feature type="transmembrane region" description="Helical" evidence="1">
    <location>
        <begin position="36"/>
        <end position="55"/>
    </location>
</feature>
<dbReference type="Proteomes" id="UP001055153">
    <property type="component" value="Unassembled WGS sequence"/>
</dbReference>
<accession>A0ABQ4SMZ2</accession>
<protein>
    <submittedName>
        <fullName evidence="2">Uncharacterized protein</fullName>
    </submittedName>
</protein>
<comment type="caution">
    <text evidence="2">The sequence shown here is derived from an EMBL/GenBank/DDBJ whole genome shotgun (WGS) entry which is preliminary data.</text>
</comment>
<gene>
    <name evidence="2" type="ORF">GMJLKIPL_6464</name>
</gene>
<keyword evidence="1" id="KW-0472">Membrane</keyword>
<reference evidence="2" key="2">
    <citation type="submission" date="2021-08" db="EMBL/GenBank/DDBJ databases">
        <authorList>
            <person name="Tani A."/>
            <person name="Ola A."/>
            <person name="Ogura Y."/>
            <person name="Katsura K."/>
            <person name="Hayashi T."/>
        </authorList>
    </citation>
    <scope>NUCLEOTIDE SEQUENCE</scope>
    <source>
        <strain evidence="2">DSM 17168</strain>
    </source>
</reference>
<organism evidence="2 3">
    <name type="scientific">Methylobacterium isbiliense</name>
    <dbReference type="NCBI Taxonomy" id="315478"/>
    <lineage>
        <taxon>Bacteria</taxon>
        <taxon>Pseudomonadati</taxon>
        <taxon>Pseudomonadota</taxon>
        <taxon>Alphaproteobacteria</taxon>
        <taxon>Hyphomicrobiales</taxon>
        <taxon>Methylobacteriaceae</taxon>
        <taxon>Methylobacterium</taxon>
    </lineage>
</organism>
<sequence>MRQGWTPGAAARQGAPPLRHTYEAGRYRAAAAFHPAALMLAALGPSLGAALLVLARAAL</sequence>
<evidence type="ECO:0000256" key="1">
    <source>
        <dbReference type="SAM" id="Phobius"/>
    </source>
</evidence>
<reference evidence="2" key="1">
    <citation type="journal article" date="2021" name="Front. Microbiol.">
        <title>Comprehensive Comparative Genomics and Phenotyping of Methylobacterium Species.</title>
        <authorList>
            <person name="Alessa O."/>
            <person name="Ogura Y."/>
            <person name="Fujitani Y."/>
            <person name="Takami H."/>
            <person name="Hayashi T."/>
            <person name="Sahin N."/>
            <person name="Tani A."/>
        </authorList>
    </citation>
    <scope>NUCLEOTIDE SEQUENCE</scope>
    <source>
        <strain evidence="2">DSM 17168</strain>
    </source>
</reference>
<dbReference type="RefSeq" id="WP_238241863.1">
    <property type="nucleotide sequence ID" value="NZ_BPQQ01000126.1"/>
</dbReference>
<evidence type="ECO:0000313" key="2">
    <source>
        <dbReference type="EMBL" id="GJE04500.1"/>
    </source>
</evidence>
<name>A0ABQ4SMZ2_9HYPH</name>
<keyword evidence="3" id="KW-1185">Reference proteome</keyword>